<comment type="caution">
    <text evidence="1">The sequence shown here is derived from an EMBL/GenBank/DDBJ whole genome shotgun (WGS) entry which is preliminary data.</text>
</comment>
<evidence type="ECO:0000313" key="1">
    <source>
        <dbReference type="EMBL" id="PKY44254.1"/>
    </source>
</evidence>
<gene>
    <name evidence="1" type="ORF">RhiirA4_458483</name>
</gene>
<accession>A0A2I1GCA6</accession>
<dbReference type="EMBL" id="LLXI01000310">
    <property type="protein sequence ID" value="PKY44254.1"/>
    <property type="molecule type" value="Genomic_DNA"/>
</dbReference>
<dbReference type="AlphaFoldDB" id="A0A2I1GCA6"/>
<proteinExistence type="predicted"/>
<dbReference type="Proteomes" id="UP000234323">
    <property type="component" value="Unassembled WGS sequence"/>
</dbReference>
<protein>
    <submittedName>
        <fullName evidence="1">Uncharacterized protein</fullName>
    </submittedName>
</protein>
<organism evidence="1 2">
    <name type="scientific">Rhizophagus irregularis</name>
    <dbReference type="NCBI Taxonomy" id="588596"/>
    <lineage>
        <taxon>Eukaryota</taxon>
        <taxon>Fungi</taxon>
        <taxon>Fungi incertae sedis</taxon>
        <taxon>Mucoromycota</taxon>
        <taxon>Glomeromycotina</taxon>
        <taxon>Glomeromycetes</taxon>
        <taxon>Glomerales</taxon>
        <taxon>Glomeraceae</taxon>
        <taxon>Rhizophagus</taxon>
    </lineage>
</organism>
<evidence type="ECO:0000313" key="2">
    <source>
        <dbReference type="Proteomes" id="UP000234323"/>
    </source>
</evidence>
<name>A0A2I1GCA6_9GLOM</name>
<reference evidence="1 2" key="1">
    <citation type="submission" date="2015-10" db="EMBL/GenBank/DDBJ databases">
        <title>Genome analyses suggest a sexual origin of heterokaryosis in a supposedly ancient asexual fungus.</title>
        <authorList>
            <person name="Ropars J."/>
            <person name="Sedzielewska K."/>
            <person name="Noel J."/>
            <person name="Charron P."/>
            <person name="Farinelli L."/>
            <person name="Marton T."/>
            <person name="Kruger M."/>
            <person name="Pelin A."/>
            <person name="Brachmann A."/>
            <person name="Corradi N."/>
        </authorList>
    </citation>
    <scope>NUCLEOTIDE SEQUENCE [LARGE SCALE GENOMIC DNA]</scope>
    <source>
        <strain evidence="1 2">A4</strain>
    </source>
</reference>
<keyword evidence="2" id="KW-1185">Reference proteome</keyword>
<sequence length="105" mass="12041">MITTSISKRDSNFMKKLKEISYSPEIIRWLVDLTLSGRESQGDKCEIMASKNVTLVELNQALSAKMNLYPQAICEKEVTIQLLQDENATLQLEIRTFTMLVEKNE</sequence>